<dbReference type="Gene3D" id="1.25.40.420">
    <property type="match status" value="1"/>
</dbReference>
<accession>A0A8H3L9S2</accession>
<organism evidence="2 3">
    <name type="scientific">Rhizophagus clarus</name>
    <dbReference type="NCBI Taxonomy" id="94130"/>
    <lineage>
        <taxon>Eukaryota</taxon>
        <taxon>Fungi</taxon>
        <taxon>Fungi incertae sedis</taxon>
        <taxon>Mucoromycota</taxon>
        <taxon>Glomeromycotina</taxon>
        <taxon>Glomeromycetes</taxon>
        <taxon>Glomerales</taxon>
        <taxon>Glomeraceae</taxon>
        <taxon>Rhizophagus</taxon>
    </lineage>
</organism>
<reference evidence="2" key="1">
    <citation type="submission" date="2019-10" db="EMBL/GenBank/DDBJ databases">
        <title>Conservation and host-specific expression of non-tandemly repeated heterogenous ribosome RNA gene in arbuscular mycorrhizal fungi.</title>
        <authorList>
            <person name="Maeda T."/>
            <person name="Kobayashi Y."/>
            <person name="Nakagawa T."/>
            <person name="Ezawa T."/>
            <person name="Yamaguchi K."/>
            <person name="Bino T."/>
            <person name="Nishimoto Y."/>
            <person name="Shigenobu S."/>
            <person name="Kawaguchi M."/>
        </authorList>
    </citation>
    <scope>NUCLEOTIDE SEQUENCE</scope>
    <source>
        <strain evidence="2">HR1</strain>
    </source>
</reference>
<dbReference type="Gene3D" id="3.30.710.10">
    <property type="entry name" value="Potassium Channel Kv1.1, Chain A"/>
    <property type="match status" value="1"/>
</dbReference>
<dbReference type="PANTHER" id="PTHR45774">
    <property type="entry name" value="BTB/POZ DOMAIN-CONTAINING"/>
    <property type="match status" value="1"/>
</dbReference>
<dbReference type="OrthoDB" id="1893551at2759"/>
<dbReference type="InterPro" id="IPR000210">
    <property type="entry name" value="BTB/POZ_dom"/>
</dbReference>
<dbReference type="SUPFAM" id="SSF54695">
    <property type="entry name" value="POZ domain"/>
    <property type="match status" value="1"/>
</dbReference>
<sequence length="306" mass="36116">MIMKFHSGFFKDISSMLNANDYNVVIKVGEHQDTKEFHAHSNILRVYSQHFKYAISSDIIKNDRITINKPNIIPAVFEIILEYIYTGKLNLKKQSSANKFNLLMACDDLILEELGEYVQKYLIKKRAYWIQQNLVFILNCIFNNPNIRKLQNYCINSIRDNPLQIFTSSDFPSLDKYILFHLLKQDDLRVRIKEVIIWNSLIKWGIKRTPELENKNTNQGKWTDIDYENLKNTLSIFIPLIKFNNLTSEDFHDKVQPYKAIIPSDIYDDIMTYHLAKQSTKQPSKEVNLFIMQSQFLKDKKKCQIS</sequence>
<dbReference type="SMART" id="SM00225">
    <property type="entry name" value="BTB"/>
    <property type="match status" value="1"/>
</dbReference>
<protein>
    <recommendedName>
        <fullName evidence="1">BTB domain-containing protein</fullName>
    </recommendedName>
</protein>
<evidence type="ECO:0000313" key="2">
    <source>
        <dbReference type="EMBL" id="GES81661.1"/>
    </source>
</evidence>
<dbReference type="AlphaFoldDB" id="A0A8H3L9S2"/>
<dbReference type="PANTHER" id="PTHR45774:SF3">
    <property type="entry name" value="BTB (POZ) DOMAIN-CONTAINING 2B-RELATED"/>
    <property type="match status" value="1"/>
</dbReference>
<feature type="domain" description="BTB" evidence="1">
    <location>
        <begin position="22"/>
        <end position="93"/>
    </location>
</feature>
<proteinExistence type="predicted"/>
<dbReference type="EMBL" id="BLAL01000058">
    <property type="protein sequence ID" value="GES81661.1"/>
    <property type="molecule type" value="Genomic_DNA"/>
</dbReference>
<evidence type="ECO:0000313" key="3">
    <source>
        <dbReference type="Proteomes" id="UP000615446"/>
    </source>
</evidence>
<dbReference type="Pfam" id="PF00651">
    <property type="entry name" value="BTB"/>
    <property type="match status" value="1"/>
</dbReference>
<name>A0A8H3L9S2_9GLOM</name>
<dbReference type="InterPro" id="IPR011705">
    <property type="entry name" value="BACK"/>
</dbReference>
<dbReference type="CDD" id="cd18186">
    <property type="entry name" value="BTB_POZ_ZBTB_KLHL-like"/>
    <property type="match status" value="1"/>
</dbReference>
<dbReference type="Pfam" id="PF07707">
    <property type="entry name" value="BACK"/>
    <property type="match status" value="1"/>
</dbReference>
<evidence type="ECO:0000259" key="1">
    <source>
        <dbReference type="PROSITE" id="PS50097"/>
    </source>
</evidence>
<dbReference type="InterPro" id="IPR011333">
    <property type="entry name" value="SKP1/BTB/POZ_sf"/>
</dbReference>
<gene>
    <name evidence="2" type="ORF">RCL2_000890600</name>
</gene>
<comment type="caution">
    <text evidence="2">The sequence shown here is derived from an EMBL/GenBank/DDBJ whole genome shotgun (WGS) entry which is preliminary data.</text>
</comment>
<dbReference type="Proteomes" id="UP000615446">
    <property type="component" value="Unassembled WGS sequence"/>
</dbReference>
<dbReference type="PROSITE" id="PS50097">
    <property type="entry name" value="BTB"/>
    <property type="match status" value="1"/>
</dbReference>